<dbReference type="PANTHER" id="PTHR30069:SF29">
    <property type="entry name" value="HEMOGLOBIN AND HEMOGLOBIN-HAPTOGLOBIN-BINDING PROTEIN 1-RELATED"/>
    <property type="match status" value="1"/>
</dbReference>
<reference evidence="11 12" key="1">
    <citation type="submission" date="2024-06" db="EMBL/GenBank/DDBJ databases">
        <authorList>
            <person name="Kaempfer P."/>
            <person name="Viver T."/>
        </authorList>
    </citation>
    <scope>NUCLEOTIDE SEQUENCE [LARGE SCALE GENOMIC DNA]</scope>
    <source>
        <strain evidence="11 12">ST-87</strain>
    </source>
</reference>
<evidence type="ECO:0000256" key="1">
    <source>
        <dbReference type="ARBA" id="ARBA00004571"/>
    </source>
</evidence>
<accession>A0ABW8XVF5</accession>
<dbReference type="InterPro" id="IPR036942">
    <property type="entry name" value="Beta-barrel_TonB_sf"/>
</dbReference>
<keyword evidence="4 8" id="KW-0812">Transmembrane</keyword>
<dbReference type="Gene3D" id="2.170.130.10">
    <property type="entry name" value="TonB-dependent receptor, plug domain"/>
    <property type="match status" value="1"/>
</dbReference>
<keyword evidence="12" id="KW-1185">Reference proteome</keyword>
<evidence type="ECO:0000256" key="6">
    <source>
        <dbReference type="ARBA" id="ARBA00023136"/>
    </source>
</evidence>
<evidence type="ECO:0000256" key="9">
    <source>
        <dbReference type="SAM" id="SignalP"/>
    </source>
</evidence>
<feature type="signal peptide" evidence="9">
    <location>
        <begin position="1"/>
        <end position="21"/>
    </location>
</feature>
<proteinExistence type="inferred from homology"/>
<keyword evidence="3 8" id="KW-1134">Transmembrane beta strand</keyword>
<dbReference type="InterPro" id="IPR039426">
    <property type="entry name" value="TonB-dep_rcpt-like"/>
</dbReference>
<evidence type="ECO:0000256" key="5">
    <source>
        <dbReference type="ARBA" id="ARBA00022729"/>
    </source>
</evidence>
<evidence type="ECO:0000256" key="8">
    <source>
        <dbReference type="PROSITE-ProRule" id="PRU01360"/>
    </source>
</evidence>
<dbReference type="CDD" id="cd01347">
    <property type="entry name" value="ligand_gated_channel"/>
    <property type="match status" value="1"/>
</dbReference>
<keyword evidence="6 8" id="KW-0472">Membrane</keyword>
<comment type="caution">
    <text evidence="11">The sequence shown here is derived from an EMBL/GenBank/DDBJ whole genome shotgun (WGS) entry which is preliminary data.</text>
</comment>
<dbReference type="Gene3D" id="2.40.170.20">
    <property type="entry name" value="TonB-dependent receptor, beta-barrel domain"/>
    <property type="match status" value="1"/>
</dbReference>
<dbReference type="Proteomes" id="UP001629260">
    <property type="component" value="Unassembled WGS sequence"/>
</dbReference>
<comment type="similarity">
    <text evidence="8">Belongs to the TonB-dependent receptor family.</text>
</comment>
<dbReference type="EMBL" id="JBELQA010000006">
    <property type="protein sequence ID" value="MFL9831638.1"/>
    <property type="molecule type" value="Genomic_DNA"/>
</dbReference>
<comment type="subcellular location">
    <subcellularLocation>
        <location evidence="1 8">Cell outer membrane</location>
        <topology evidence="1 8">Multi-pass membrane protein</topology>
    </subcellularLocation>
</comment>
<keyword evidence="5 9" id="KW-0732">Signal</keyword>
<evidence type="ECO:0000256" key="7">
    <source>
        <dbReference type="ARBA" id="ARBA00023237"/>
    </source>
</evidence>
<evidence type="ECO:0000313" key="12">
    <source>
        <dbReference type="Proteomes" id="UP001629260"/>
    </source>
</evidence>
<keyword evidence="11" id="KW-0675">Receptor</keyword>
<dbReference type="InterPro" id="IPR012910">
    <property type="entry name" value="Plug_dom"/>
</dbReference>
<dbReference type="InterPro" id="IPR037066">
    <property type="entry name" value="Plug_dom_sf"/>
</dbReference>
<gene>
    <name evidence="11" type="ORF">ABS764_12345</name>
</gene>
<dbReference type="PROSITE" id="PS52016">
    <property type="entry name" value="TONB_DEPENDENT_REC_3"/>
    <property type="match status" value="1"/>
</dbReference>
<evidence type="ECO:0000313" key="11">
    <source>
        <dbReference type="EMBL" id="MFL9831638.1"/>
    </source>
</evidence>
<dbReference type="SUPFAM" id="SSF56935">
    <property type="entry name" value="Porins"/>
    <property type="match status" value="1"/>
</dbReference>
<evidence type="ECO:0000259" key="10">
    <source>
        <dbReference type="Pfam" id="PF07715"/>
    </source>
</evidence>
<protein>
    <submittedName>
        <fullName evidence="11">TonB-dependent receptor plug domain-containing protein</fullName>
    </submittedName>
</protein>
<dbReference type="RefSeq" id="WP_408082107.1">
    <property type="nucleotide sequence ID" value="NZ_JBELQA010000006.1"/>
</dbReference>
<evidence type="ECO:0000256" key="4">
    <source>
        <dbReference type="ARBA" id="ARBA00022692"/>
    </source>
</evidence>
<evidence type="ECO:0000256" key="3">
    <source>
        <dbReference type="ARBA" id="ARBA00022452"/>
    </source>
</evidence>
<dbReference type="PANTHER" id="PTHR30069">
    <property type="entry name" value="TONB-DEPENDENT OUTER MEMBRANE RECEPTOR"/>
    <property type="match status" value="1"/>
</dbReference>
<organism evidence="11 12">
    <name type="scientific">Flavobacterium plantiphilum</name>
    <dbReference type="NCBI Taxonomy" id="3163297"/>
    <lineage>
        <taxon>Bacteria</taxon>
        <taxon>Pseudomonadati</taxon>
        <taxon>Bacteroidota</taxon>
        <taxon>Flavobacteriia</taxon>
        <taxon>Flavobacteriales</taxon>
        <taxon>Flavobacteriaceae</taxon>
        <taxon>Flavobacterium</taxon>
    </lineage>
</organism>
<feature type="domain" description="TonB-dependent receptor plug" evidence="10">
    <location>
        <begin position="51"/>
        <end position="157"/>
    </location>
</feature>
<name>A0ABW8XVF5_9FLAO</name>
<keyword evidence="2 8" id="KW-0813">Transport</keyword>
<keyword evidence="7 8" id="KW-0998">Cell outer membrane</keyword>
<evidence type="ECO:0000256" key="2">
    <source>
        <dbReference type="ARBA" id="ARBA00022448"/>
    </source>
</evidence>
<dbReference type="Pfam" id="PF07715">
    <property type="entry name" value="Plug"/>
    <property type="match status" value="1"/>
</dbReference>
<feature type="chain" id="PRO_5047346269" evidence="9">
    <location>
        <begin position="22"/>
        <end position="643"/>
    </location>
</feature>
<sequence>MNQKIVRISALFVLISTCAMAQKKGIVLSGTNELEEVVISDSKFALPKEKSGKVIVKITADDLKKRPGQSVASVLSTVAGVEVNGNQSRNGKDLGLYIRGGRGHQALILIDGVPVTDASGISLSYDLRLLSADQVESIEVMKGAASTLYGSGAATGVINITLKKAAKKSIAGNVYMNVGTQTTAKDKDYSAQDYNQGFSFNGKSEKFNYFASLNSTETTGISEAKPALDTENFEADHFSRVNSIVKFGFTPNNKLALDFFASYDKIKNDFDAGSFADNIENFATSEQYRIGFSPKYKYTNGEIVLNSSANVMDRALFNYGSFSYYKSRSVNADLFNKYSILPELFLVTGAQFQFHEMSNKSDYVDIRTELANFNMIDPYLTAVYNSDFGFNFNAGARYTIHSMFGNNWVFNLNPSYSIPNTPIKLLASYSSAFIAPSLYQLYSSYGDENLVAEKDKTLEAGVELELLNKKLIFTSIAFLRDETDAIGFDLSTYEYYNISGINKARGFETMFSYQLTNKLKWSANYTFTEMQKQSRVLNPKHKVNSAIDFQATDRLAFSATYQFVSDRYTEYSTYGPAPDFETIVNSEILKDYQLVNANIRYTVIKNRLNLFAAADNILNKDFVEARGFSTKGRNFKLGLNITL</sequence>